<reference evidence="1" key="1">
    <citation type="submission" date="2021-11" db="EMBL/GenBank/DDBJ databases">
        <title>Fusarium solani-melongenae Genome sequencing and assembly.</title>
        <authorList>
            <person name="Xie S."/>
            <person name="Huang L."/>
            <person name="Zhang X."/>
        </authorList>
    </citation>
    <scope>NUCLEOTIDE SEQUENCE</scope>
    <source>
        <strain evidence="1">CRI 24-3</strain>
    </source>
</reference>
<sequence length="380" mass="42115">MTPLARALFFLLSSLLIIHVGSASATMEQFKEWYPEWGWIFARILENDCQDEYQLYLTSTVPGSKWYDRAFWLGAGPWSFSVVPLVDCIVEHSSEYQKSGMAAANVILGLTPAILAALGSTVDETSLLSVFGRRPFLALCLSAGSPGVPPRPLFEYRKFSQLQEKRPGRLRLRSFPFCVEAFIWVAEHVVALASIANVATLGYELGSRVVMVFAPELTYLTLLWLFLGTVGHIFAAVALRLRVKIEDPEITKSGIWFKSWIAPWKAGGRTEFTVLPETLVYTCFSGFISLFNAAQIMFGTLVFSSVLFISVRDCMPVVGRLLASVIACRIVLMYELARIRHLCQESKGKPPVYLVKVLEEEGQDGSPAESGNSTEGSGTK</sequence>
<organism evidence="1 2">
    <name type="scientific">Fusarium solani subsp. cucurbitae</name>
    <name type="common">Neocosmosporum cucurbitae</name>
    <dbReference type="NCBI Taxonomy" id="2747967"/>
    <lineage>
        <taxon>Eukaryota</taxon>
        <taxon>Fungi</taxon>
        <taxon>Dikarya</taxon>
        <taxon>Ascomycota</taxon>
        <taxon>Pezizomycotina</taxon>
        <taxon>Sordariomycetes</taxon>
        <taxon>Hypocreomycetidae</taxon>
        <taxon>Hypocreales</taxon>
        <taxon>Nectriaceae</taxon>
        <taxon>Fusarium</taxon>
        <taxon>Fusarium solani species complex</taxon>
    </lineage>
</organism>
<accession>A0ACD3Z6F2</accession>
<name>A0ACD3Z6F2_FUSSC</name>
<protein>
    <submittedName>
        <fullName evidence="1">Uncharacterized protein</fullName>
    </submittedName>
</protein>
<evidence type="ECO:0000313" key="2">
    <source>
        <dbReference type="Proteomes" id="UP000830768"/>
    </source>
</evidence>
<proteinExistence type="predicted"/>
<dbReference type="Proteomes" id="UP000830768">
    <property type="component" value="Chromosome 6"/>
</dbReference>
<dbReference type="EMBL" id="CP090035">
    <property type="protein sequence ID" value="UPK96736.1"/>
    <property type="molecule type" value="Genomic_DNA"/>
</dbReference>
<keyword evidence="2" id="KW-1185">Reference proteome</keyword>
<gene>
    <name evidence="1" type="ORF">LCI18_007671</name>
</gene>
<evidence type="ECO:0000313" key="1">
    <source>
        <dbReference type="EMBL" id="UPK96736.1"/>
    </source>
</evidence>